<feature type="transmembrane region" description="Helical" evidence="8">
    <location>
        <begin position="171"/>
        <end position="191"/>
    </location>
</feature>
<feature type="transmembrane region" description="Helical" evidence="8">
    <location>
        <begin position="303"/>
        <end position="328"/>
    </location>
</feature>
<evidence type="ECO:0000256" key="7">
    <source>
        <dbReference type="ARBA" id="ARBA00024033"/>
    </source>
</evidence>
<accession>A0ABQ2JMR6</accession>
<comment type="subcellular location">
    <subcellularLocation>
        <location evidence="1">Cell membrane</location>
        <topology evidence="1">Multi-pass membrane protein</topology>
    </subcellularLocation>
</comment>
<keyword evidence="5 8" id="KW-1133">Transmembrane helix</keyword>
<keyword evidence="9" id="KW-0732">Signal</keyword>
<dbReference type="EMBL" id="BMLK01000007">
    <property type="protein sequence ID" value="GGN47854.1"/>
    <property type="molecule type" value="Genomic_DNA"/>
</dbReference>
<feature type="transmembrane region" description="Helical" evidence="8">
    <location>
        <begin position="198"/>
        <end position="216"/>
    </location>
</feature>
<feature type="transmembrane region" description="Helical" evidence="8">
    <location>
        <begin position="95"/>
        <end position="114"/>
    </location>
</feature>
<evidence type="ECO:0000256" key="5">
    <source>
        <dbReference type="ARBA" id="ARBA00022989"/>
    </source>
</evidence>
<feature type="transmembrane region" description="Helical" evidence="8">
    <location>
        <begin position="126"/>
        <end position="159"/>
    </location>
</feature>
<name>A0ABQ2JMR6_9SPHN</name>
<dbReference type="Pfam" id="PF09594">
    <property type="entry name" value="GT87"/>
    <property type="match status" value="1"/>
</dbReference>
<keyword evidence="3" id="KW-0808">Transferase</keyword>
<feature type="chain" id="PRO_5046143679" description="DUF2029 domain-containing protein" evidence="9">
    <location>
        <begin position="28"/>
        <end position="413"/>
    </location>
</feature>
<evidence type="ECO:0000256" key="2">
    <source>
        <dbReference type="ARBA" id="ARBA00022475"/>
    </source>
</evidence>
<evidence type="ECO:0008006" key="12">
    <source>
        <dbReference type="Google" id="ProtNLM"/>
    </source>
</evidence>
<feature type="transmembrane region" description="Helical" evidence="8">
    <location>
        <begin position="378"/>
        <end position="394"/>
    </location>
</feature>
<keyword evidence="4 8" id="KW-0812">Transmembrane</keyword>
<comment type="caution">
    <text evidence="10">The sequence shown here is derived from an EMBL/GenBank/DDBJ whole genome shotgun (WGS) entry which is preliminary data.</text>
</comment>
<gene>
    <name evidence="10" type="ORF">GCM10011349_16710</name>
</gene>
<keyword evidence="2" id="KW-1003">Cell membrane</keyword>
<evidence type="ECO:0000256" key="6">
    <source>
        <dbReference type="ARBA" id="ARBA00023136"/>
    </source>
</evidence>
<reference evidence="11" key="1">
    <citation type="journal article" date="2019" name="Int. J. Syst. Evol. Microbiol.">
        <title>The Global Catalogue of Microorganisms (GCM) 10K type strain sequencing project: providing services to taxonomists for standard genome sequencing and annotation.</title>
        <authorList>
            <consortium name="The Broad Institute Genomics Platform"/>
            <consortium name="The Broad Institute Genome Sequencing Center for Infectious Disease"/>
            <person name="Wu L."/>
            <person name="Ma J."/>
        </authorList>
    </citation>
    <scope>NUCLEOTIDE SEQUENCE [LARGE SCALE GENOMIC DNA]</scope>
    <source>
        <strain evidence="11">CGMCC 1.6784</strain>
    </source>
</reference>
<evidence type="ECO:0000256" key="8">
    <source>
        <dbReference type="SAM" id="Phobius"/>
    </source>
</evidence>
<sequence>MLQNAYIRRGLLAALVLLSCLLIQHHASEVAAVLREGVAEAKLTLDFRTYMCGSANLAQPYDICQNGEFVSGFVYPPPSIIYFHALSQLPIDTAFLLHSLVAFACLAATAWMVVRMTPVSRGAAFGALAAALAIAPIGTSFAAGQVNVIVMTTAVAAIYLASHSRLAGAGLAVASGFWLKLYPGITPVLFLTRRKWPAIFATGAIVVLMAIASLLWSEPRLYLQYFIDLLPHAQGYTMPGVAYSLAGIAAHIEAGGGAPIIHFVAIPTAISIASKALLVVGVVAALAHQYWTQDKQPLDTLNILLVTALVSAPNAWGYHYALIFPVLFSVLARHLDRPGPALLPILGCWLALIVPGWTDPPAVIADNPALNVLFRGRYALVAVYLAGTILMEAWRHHATRATIKPLPLAAPHA</sequence>
<evidence type="ECO:0000256" key="4">
    <source>
        <dbReference type="ARBA" id="ARBA00022692"/>
    </source>
</evidence>
<evidence type="ECO:0000256" key="9">
    <source>
        <dbReference type="SAM" id="SignalP"/>
    </source>
</evidence>
<feature type="transmembrane region" description="Helical" evidence="8">
    <location>
        <begin position="340"/>
        <end position="358"/>
    </location>
</feature>
<dbReference type="InterPro" id="IPR018584">
    <property type="entry name" value="GT87"/>
</dbReference>
<comment type="similarity">
    <text evidence="7">Belongs to the glycosyltransferase 87 family.</text>
</comment>
<feature type="transmembrane region" description="Helical" evidence="8">
    <location>
        <begin position="264"/>
        <end position="291"/>
    </location>
</feature>
<evidence type="ECO:0000313" key="11">
    <source>
        <dbReference type="Proteomes" id="UP000605099"/>
    </source>
</evidence>
<feature type="signal peptide" evidence="9">
    <location>
        <begin position="1"/>
        <end position="27"/>
    </location>
</feature>
<dbReference type="RefSeq" id="WP_188819218.1">
    <property type="nucleotide sequence ID" value="NZ_BMLK01000007.1"/>
</dbReference>
<keyword evidence="11" id="KW-1185">Reference proteome</keyword>
<evidence type="ECO:0000256" key="3">
    <source>
        <dbReference type="ARBA" id="ARBA00022679"/>
    </source>
</evidence>
<proteinExistence type="inferred from homology"/>
<protein>
    <recommendedName>
        <fullName evidence="12">DUF2029 domain-containing protein</fullName>
    </recommendedName>
</protein>
<organism evidence="10 11">
    <name type="scientific">Novosphingobium indicum</name>
    <dbReference type="NCBI Taxonomy" id="462949"/>
    <lineage>
        <taxon>Bacteria</taxon>
        <taxon>Pseudomonadati</taxon>
        <taxon>Pseudomonadota</taxon>
        <taxon>Alphaproteobacteria</taxon>
        <taxon>Sphingomonadales</taxon>
        <taxon>Sphingomonadaceae</taxon>
        <taxon>Novosphingobium</taxon>
    </lineage>
</organism>
<evidence type="ECO:0000313" key="10">
    <source>
        <dbReference type="EMBL" id="GGN47854.1"/>
    </source>
</evidence>
<keyword evidence="6 8" id="KW-0472">Membrane</keyword>
<feature type="transmembrane region" description="Helical" evidence="8">
    <location>
        <begin position="236"/>
        <end position="252"/>
    </location>
</feature>
<evidence type="ECO:0000256" key="1">
    <source>
        <dbReference type="ARBA" id="ARBA00004651"/>
    </source>
</evidence>
<dbReference type="Proteomes" id="UP000605099">
    <property type="component" value="Unassembled WGS sequence"/>
</dbReference>